<gene>
    <name evidence="2" type="ORF">Scep_019565</name>
</gene>
<feature type="domain" description="Retrovirus-related Pol polyprotein from transposon TNT 1-94-like beta-barrel" evidence="1">
    <location>
        <begin position="26"/>
        <end position="100"/>
    </location>
</feature>
<sequence>MRFNNGGSQQPNMLYAVSELIPNTPWYADSGATAHLAADPSMVTNSVPYAGNNALIVGDGQLFPTTGVNFAAISSLNLKLSFHNILCVPNIKKNLLSVSQ</sequence>
<proteinExistence type="predicted"/>
<comment type="caution">
    <text evidence="2">The sequence shown here is derived from an EMBL/GenBank/DDBJ whole genome shotgun (WGS) entry which is preliminary data.</text>
</comment>
<accession>A0AAP0NPY0</accession>
<organism evidence="2 3">
    <name type="scientific">Stephania cephalantha</name>
    <dbReference type="NCBI Taxonomy" id="152367"/>
    <lineage>
        <taxon>Eukaryota</taxon>
        <taxon>Viridiplantae</taxon>
        <taxon>Streptophyta</taxon>
        <taxon>Embryophyta</taxon>
        <taxon>Tracheophyta</taxon>
        <taxon>Spermatophyta</taxon>
        <taxon>Magnoliopsida</taxon>
        <taxon>Ranunculales</taxon>
        <taxon>Menispermaceae</taxon>
        <taxon>Menispermoideae</taxon>
        <taxon>Cissampelideae</taxon>
        <taxon>Stephania</taxon>
    </lineage>
</organism>
<evidence type="ECO:0000313" key="2">
    <source>
        <dbReference type="EMBL" id="KAK9112046.1"/>
    </source>
</evidence>
<name>A0AAP0NPY0_9MAGN</name>
<dbReference type="EMBL" id="JBBNAG010000008">
    <property type="protein sequence ID" value="KAK9112046.1"/>
    <property type="molecule type" value="Genomic_DNA"/>
</dbReference>
<dbReference type="Pfam" id="PF22936">
    <property type="entry name" value="Pol_BBD"/>
    <property type="match status" value="1"/>
</dbReference>
<dbReference type="AlphaFoldDB" id="A0AAP0NPY0"/>
<evidence type="ECO:0000259" key="1">
    <source>
        <dbReference type="Pfam" id="PF22936"/>
    </source>
</evidence>
<keyword evidence="3" id="KW-1185">Reference proteome</keyword>
<evidence type="ECO:0000313" key="3">
    <source>
        <dbReference type="Proteomes" id="UP001419268"/>
    </source>
</evidence>
<dbReference type="InterPro" id="IPR054722">
    <property type="entry name" value="PolX-like_BBD"/>
</dbReference>
<reference evidence="2 3" key="1">
    <citation type="submission" date="2024-01" db="EMBL/GenBank/DDBJ databases">
        <title>Genome assemblies of Stephania.</title>
        <authorList>
            <person name="Yang L."/>
        </authorList>
    </citation>
    <scope>NUCLEOTIDE SEQUENCE [LARGE SCALE GENOMIC DNA]</scope>
    <source>
        <strain evidence="2">JXDWG</strain>
        <tissue evidence="2">Leaf</tissue>
    </source>
</reference>
<protein>
    <recommendedName>
        <fullName evidence="1">Retrovirus-related Pol polyprotein from transposon TNT 1-94-like beta-barrel domain-containing protein</fullName>
    </recommendedName>
</protein>
<dbReference type="Proteomes" id="UP001419268">
    <property type="component" value="Unassembled WGS sequence"/>
</dbReference>